<sequence length="192" mass="21506">MSENKQEQTIPTPTPSSMIYFQNLVPGKNDSELVANFRAECLDSEDNETMKMQRNALLLEFPPILSFLSEEQKKKFYEQQQMNCLKFCCGSLSPITASTVNDIAFSSNDEYVFSPGNGQLYEGSQKTIQSQIKDGINQEQFGSPAQKDLMEGLSTFDKAVNQRIQSSAPTEEDTASLTVMKSPTPFDMEPKK</sequence>
<dbReference type="AlphaFoldDB" id="A0A378LQV3"/>
<proteinExistence type="predicted"/>
<keyword evidence="3" id="KW-1185">Reference proteome</keyword>
<organism evidence="2 3">
    <name type="scientific">Legionella wadsworthii</name>
    <dbReference type="NCBI Taxonomy" id="28088"/>
    <lineage>
        <taxon>Bacteria</taxon>
        <taxon>Pseudomonadati</taxon>
        <taxon>Pseudomonadota</taxon>
        <taxon>Gammaproteobacteria</taxon>
        <taxon>Legionellales</taxon>
        <taxon>Legionellaceae</taxon>
        <taxon>Legionella</taxon>
    </lineage>
</organism>
<gene>
    <name evidence="2" type="ORF">NCTC11532_01481</name>
</gene>
<evidence type="ECO:0000313" key="2">
    <source>
        <dbReference type="EMBL" id="STY29296.1"/>
    </source>
</evidence>
<dbReference type="EMBL" id="UGPB01000001">
    <property type="protein sequence ID" value="STY29296.1"/>
    <property type="molecule type" value="Genomic_DNA"/>
</dbReference>
<dbReference type="STRING" id="1122170.GCA_000701265_01005"/>
<feature type="compositionally biased region" description="Polar residues" evidence="1">
    <location>
        <begin position="164"/>
        <end position="181"/>
    </location>
</feature>
<name>A0A378LQV3_9GAMM</name>
<protein>
    <submittedName>
        <fullName evidence="2">Uncharacterized protein</fullName>
    </submittedName>
</protein>
<reference evidence="2 3" key="1">
    <citation type="submission" date="2018-06" db="EMBL/GenBank/DDBJ databases">
        <authorList>
            <consortium name="Pathogen Informatics"/>
            <person name="Doyle S."/>
        </authorList>
    </citation>
    <scope>NUCLEOTIDE SEQUENCE [LARGE SCALE GENOMIC DNA]</scope>
    <source>
        <strain evidence="2 3">NCTC11532</strain>
    </source>
</reference>
<feature type="region of interest" description="Disordered" evidence="1">
    <location>
        <begin position="164"/>
        <end position="192"/>
    </location>
</feature>
<accession>A0A378LQV3</accession>
<evidence type="ECO:0000256" key="1">
    <source>
        <dbReference type="SAM" id="MobiDB-lite"/>
    </source>
</evidence>
<dbReference type="RefSeq" id="WP_031565798.1">
    <property type="nucleotide sequence ID" value="NZ_CAAAIS010000003.1"/>
</dbReference>
<dbReference type="OrthoDB" id="5650571at2"/>
<evidence type="ECO:0000313" key="3">
    <source>
        <dbReference type="Proteomes" id="UP000255297"/>
    </source>
</evidence>
<dbReference type="Proteomes" id="UP000255297">
    <property type="component" value="Unassembled WGS sequence"/>
</dbReference>